<comment type="caution">
    <text evidence="1">The sequence shown here is derived from an EMBL/GenBank/DDBJ whole genome shotgun (WGS) entry which is preliminary data.</text>
</comment>
<evidence type="ECO:0000313" key="2">
    <source>
        <dbReference type="Proteomes" id="UP000673691"/>
    </source>
</evidence>
<sequence length="121" mass="13298">MRADNDAQLLNQLGVTGNDDDDGLSRQIAIFQQLVDRQKYSPSGCSPSCENEAKSLLRDVSMALAVDSVKVADAFRAYEYAANQGFLHAEVLRSMAKALVSQKMTRTALHDRLTVTIDGFM</sequence>
<dbReference type="EMBL" id="JAEFCI010001109">
    <property type="protein sequence ID" value="KAG5463123.1"/>
    <property type="molecule type" value="Genomic_DNA"/>
</dbReference>
<dbReference type="AlphaFoldDB" id="A0A8H8A0W2"/>
<proteinExistence type="predicted"/>
<keyword evidence="2" id="KW-1185">Reference proteome</keyword>
<protein>
    <submittedName>
        <fullName evidence="1">Uncharacterized protein</fullName>
    </submittedName>
</protein>
<gene>
    <name evidence="1" type="ORF">BJ554DRAFT_1619</name>
</gene>
<name>A0A8H8A0W2_9FUNG</name>
<evidence type="ECO:0000313" key="1">
    <source>
        <dbReference type="EMBL" id="KAG5463123.1"/>
    </source>
</evidence>
<reference evidence="1 2" key="1">
    <citation type="journal article" name="Sci. Rep.">
        <title>Genome-scale phylogenetic analyses confirm Olpidium as the closest living zoosporic fungus to the non-flagellated, terrestrial fungi.</title>
        <authorList>
            <person name="Chang Y."/>
            <person name="Rochon D."/>
            <person name="Sekimoto S."/>
            <person name="Wang Y."/>
            <person name="Chovatia M."/>
            <person name="Sandor L."/>
            <person name="Salamov A."/>
            <person name="Grigoriev I.V."/>
            <person name="Stajich J.E."/>
            <person name="Spatafora J.W."/>
        </authorList>
    </citation>
    <scope>NUCLEOTIDE SEQUENCE [LARGE SCALE GENOMIC DNA]</scope>
    <source>
        <strain evidence="1">S191</strain>
    </source>
</reference>
<dbReference type="Proteomes" id="UP000673691">
    <property type="component" value="Unassembled WGS sequence"/>
</dbReference>
<organism evidence="1 2">
    <name type="scientific">Olpidium bornovanus</name>
    <dbReference type="NCBI Taxonomy" id="278681"/>
    <lineage>
        <taxon>Eukaryota</taxon>
        <taxon>Fungi</taxon>
        <taxon>Fungi incertae sedis</taxon>
        <taxon>Olpidiomycota</taxon>
        <taxon>Olpidiomycotina</taxon>
        <taxon>Olpidiomycetes</taxon>
        <taxon>Olpidiales</taxon>
        <taxon>Olpidiaceae</taxon>
        <taxon>Olpidium</taxon>
    </lineage>
</organism>
<accession>A0A8H8A0W2</accession>